<dbReference type="InterPro" id="IPR036278">
    <property type="entry name" value="Sialidase_sf"/>
</dbReference>
<dbReference type="Gene3D" id="2.130.10.10">
    <property type="entry name" value="YVTN repeat-like/Quinoprotein amine dehydrogenase"/>
    <property type="match status" value="1"/>
</dbReference>
<reference evidence="2" key="1">
    <citation type="submission" date="2021-04" db="EMBL/GenBank/DDBJ databases">
        <authorList>
            <person name="Hartkoorn R.C."/>
            <person name="Beaudoing E."/>
            <person name="Hot D."/>
        </authorList>
    </citation>
    <scope>NUCLEOTIDE SEQUENCE</scope>
    <source>
        <strain evidence="2">NRRL B-16292</strain>
    </source>
</reference>
<reference evidence="2" key="2">
    <citation type="submission" date="2022-09" db="EMBL/GenBank/DDBJ databases">
        <title>Biosynthetic gene clusters of Dactylosporangioum fulvum.</title>
        <authorList>
            <person name="Caradec T."/>
        </authorList>
    </citation>
    <scope>NUCLEOTIDE SEQUENCE</scope>
    <source>
        <strain evidence="2">NRRL B-16292</strain>
    </source>
</reference>
<keyword evidence="1" id="KW-1133">Transmembrane helix</keyword>
<evidence type="ECO:0000313" key="2">
    <source>
        <dbReference type="EMBL" id="UWP86908.1"/>
    </source>
</evidence>
<evidence type="ECO:0000313" key="3">
    <source>
        <dbReference type="Proteomes" id="UP001059617"/>
    </source>
</evidence>
<keyword evidence="1" id="KW-0472">Membrane</keyword>
<accession>A0ABY5WDJ8</accession>
<dbReference type="InterPro" id="IPR015943">
    <property type="entry name" value="WD40/YVTN_repeat-like_dom_sf"/>
</dbReference>
<evidence type="ECO:0000256" key="1">
    <source>
        <dbReference type="SAM" id="Phobius"/>
    </source>
</evidence>
<protein>
    <submittedName>
        <fullName evidence="2">Exo-alpha-sialidase</fullName>
    </submittedName>
</protein>
<proteinExistence type="predicted"/>
<name>A0ABY5WDJ8_9ACTN</name>
<organism evidence="2 3">
    <name type="scientific">Dactylosporangium fulvum</name>
    <dbReference type="NCBI Taxonomy" id="53359"/>
    <lineage>
        <taxon>Bacteria</taxon>
        <taxon>Bacillati</taxon>
        <taxon>Actinomycetota</taxon>
        <taxon>Actinomycetes</taxon>
        <taxon>Micromonosporales</taxon>
        <taxon>Micromonosporaceae</taxon>
        <taxon>Dactylosporangium</taxon>
    </lineage>
</organism>
<keyword evidence="1" id="KW-0812">Transmembrane</keyword>
<dbReference type="SUPFAM" id="SSF50939">
    <property type="entry name" value="Sialidases"/>
    <property type="match status" value="1"/>
</dbReference>
<sequence>MSDDPNRFAADLRHAFDANTVAQAVRQPALDELHARIGTRRRVRKAGFALALAPVLGVALFVPSTVGQPGPDRPPIEDVQGVQQLVFFSPTDAVAAREIGCTVRFTVTTDGGRSWSAEQPSHEPLACPTDPLERPSMLPRLQVLDMRTYRVKVDDTWQLTRDGGATWQPAASAITTVDAFPPGAKVLECGVRCGIPLPPAAPFAIDPASGAVYQLRLTELTGWTVVAYTTAGERLWALLADTSLRSAFRIAWSTDRGATWQSRPFEADDMPSGIAAGPGNQAYVPFVRRNGADRTERLLRTSDGGVTWTTTETDLANNGVASPLTVNTDGTLMTAEESGYARSSRDGASFARGPAALITGGTPGIDAGHGLVWLWEQGKPGTAYVTGDSKTWTAVPLPS</sequence>
<dbReference type="EMBL" id="CP073720">
    <property type="protein sequence ID" value="UWP86908.1"/>
    <property type="molecule type" value="Genomic_DNA"/>
</dbReference>
<keyword evidence="3" id="KW-1185">Reference proteome</keyword>
<gene>
    <name evidence="2" type="ORF">Dfulv_22755</name>
</gene>
<feature type="transmembrane region" description="Helical" evidence="1">
    <location>
        <begin position="46"/>
        <end position="66"/>
    </location>
</feature>
<dbReference type="RefSeq" id="WP_259866555.1">
    <property type="nucleotide sequence ID" value="NZ_BAAAST010000015.1"/>
</dbReference>
<dbReference type="Proteomes" id="UP001059617">
    <property type="component" value="Chromosome"/>
</dbReference>